<evidence type="ECO:0000256" key="1">
    <source>
        <dbReference type="SAM" id="Phobius"/>
    </source>
</evidence>
<dbReference type="GO" id="GO:0015627">
    <property type="term" value="C:type II protein secretion system complex"/>
    <property type="evidence" value="ECO:0007669"/>
    <property type="project" value="TreeGrafter"/>
</dbReference>
<dbReference type="SUPFAM" id="SSF47781">
    <property type="entry name" value="RuvA domain 2-like"/>
    <property type="match status" value="2"/>
</dbReference>
<dbReference type="EMBL" id="FNBA01000006">
    <property type="protein sequence ID" value="SDF14440.1"/>
    <property type="molecule type" value="Genomic_DNA"/>
</dbReference>
<evidence type="ECO:0000313" key="3">
    <source>
        <dbReference type="Proteomes" id="UP000199321"/>
    </source>
</evidence>
<keyword evidence="1" id="KW-0472">Membrane</keyword>
<organism evidence="2 3">
    <name type="scientific">Ulvibacter litoralis</name>
    <dbReference type="NCBI Taxonomy" id="227084"/>
    <lineage>
        <taxon>Bacteria</taxon>
        <taxon>Pseudomonadati</taxon>
        <taxon>Bacteroidota</taxon>
        <taxon>Flavobacteriia</taxon>
        <taxon>Flavobacteriales</taxon>
        <taxon>Flavobacteriaceae</taxon>
        <taxon>Ulvibacter</taxon>
    </lineage>
</organism>
<keyword evidence="3" id="KW-1185">Reference proteome</keyword>
<name>A0A1G7INW5_9FLAO</name>
<feature type="transmembrane region" description="Helical" evidence="1">
    <location>
        <begin position="16"/>
        <end position="35"/>
    </location>
</feature>
<dbReference type="OrthoDB" id="981124at2"/>
<evidence type="ECO:0000313" key="2">
    <source>
        <dbReference type="EMBL" id="SDF14440.1"/>
    </source>
</evidence>
<dbReference type="InterPro" id="IPR051675">
    <property type="entry name" value="Endo/Exo/Phosphatase_dom_1"/>
</dbReference>
<dbReference type="InterPro" id="IPR010994">
    <property type="entry name" value="RuvA_2-like"/>
</dbReference>
<keyword evidence="1" id="KW-1133">Transmembrane helix</keyword>
<sequence>MKIIKSHFRFNRNQRSGILLLILLIHSLLGVYFFIDFPEDAVLDTSSSEMVLLQQKMDSLRTAEIEARKPKLYPFNPNFITDAKAYQLGMSPEAYNRLKAFRDKKQWVNSIADFKRVTQVSDSLLDSISPFFKFPEWVTNSKVSTSKFQRSKASKGFTALPFDQKQDLNLATAIQLQQVSGVGAALGKRIVAYRNKLGGFSSDVQLYSVWGLHEEVVTRTLNLFTVKTPKEIKKINVNTASASDIATIPGISFELAKEIWEFRVLRERVDTISELEKIESLTQGKLRLIELYLSID</sequence>
<gene>
    <name evidence="2" type="ORF">SAMN05421855_106115</name>
</gene>
<dbReference type="Gene3D" id="1.10.150.280">
    <property type="entry name" value="AF1531-like domain"/>
    <property type="match status" value="1"/>
</dbReference>
<accession>A0A1G7INW5</accession>
<dbReference type="Gene3D" id="1.10.150.320">
    <property type="entry name" value="Photosystem II 12 kDa extrinsic protein"/>
    <property type="match status" value="1"/>
</dbReference>
<protein>
    <submittedName>
        <fullName evidence="2">DNA uptake protein ComE</fullName>
    </submittedName>
</protein>
<reference evidence="2 3" key="1">
    <citation type="submission" date="2016-10" db="EMBL/GenBank/DDBJ databases">
        <authorList>
            <person name="de Groot N.N."/>
        </authorList>
    </citation>
    <scope>NUCLEOTIDE SEQUENCE [LARGE SCALE GENOMIC DNA]</scope>
    <source>
        <strain evidence="2 3">DSM 16195</strain>
    </source>
</reference>
<dbReference type="RefSeq" id="WP_093145195.1">
    <property type="nucleotide sequence ID" value="NZ_BMWO01000006.1"/>
</dbReference>
<dbReference type="PANTHER" id="PTHR21180">
    <property type="entry name" value="ENDONUCLEASE/EXONUCLEASE/PHOSPHATASE FAMILY DOMAIN-CONTAINING PROTEIN 1"/>
    <property type="match status" value="1"/>
</dbReference>
<dbReference type="STRING" id="227084.SAMN05421855_106115"/>
<dbReference type="Pfam" id="PF12836">
    <property type="entry name" value="HHH_3"/>
    <property type="match status" value="2"/>
</dbReference>
<dbReference type="AlphaFoldDB" id="A0A1G7INW5"/>
<dbReference type="PANTHER" id="PTHR21180:SF32">
    <property type="entry name" value="ENDONUCLEASE_EXONUCLEASE_PHOSPHATASE FAMILY DOMAIN-CONTAINING PROTEIN 1"/>
    <property type="match status" value="1"/>
</dbReference>
<keyword evidence="1" id="KW-0812">Transmembrane</keyword>
<dbReference type="Proteomes" id="UP000199321">
    <property type="component" value="Unassembled WGS sequence"/>
</dbReference>
<proteinExistence type="predicted"/>
<dbReference type="GO" id="GO:0015628">
    <property type="term" value="P:protein secretion by the type II secretion system"/>
    <property type="evidence" value="ECO:0007669"/>
    <property type="project" value="TreeGrafter"/>
</dbReference>